<dbReference type="AlphaFoldDB" id="A0AAV5RSA6"/>
<keyword evidence="6" id="KW-0508">mRNA splicing</keyword>
<sequence length="469" mass="52385">MSEEDFLDDLDNDFGETSEEENNFQDESIAPNLPTPVSSITVVNPQQNTTEELVTDLSNVVQRYQPFSLAGKIIEDIDVDSLSPLLQLGSNIRAILESDDIQLDKVHSTLNEIMPLLSSEIEVVHKYMIMIYSKKFPELDTLIPDAKQYATVVNTIENLTAQGYDIPTFTQEFQNKGELNKEQNLVVLMSMKTSFKNGMSLGDSILSKLTMAKEHIISLTELRGQISDYISSKINEIAPNVCALVGPQIASLLIAHAGGILGLSRIPNCNLASIGKAKHLSHEQHTVPGGLRQNGYISNSDIIQKLPATYHKQMVRMLSAKISLASRVDCSQLGGNKNNAMGLKWREEIEGKIRKLHETPNVGEEKALPIPEDKPKKKRAGRKFRKYKEQFQISNMRQLQNRMEFGKQETTVTDVYGDEVGLGMMNTSAGERARSNSGRVSKMSKRMKRRVAEANEQSQDIFRNLDGKS</sequence>
<dbReference type="SUPFAM" id="SSF89124">
    <property type="entry name" value="Nop domain"/>
    <property type="match status" value="1"/>
</dbReference>
<feature type="domain" description="Nop" evidence="10">
    <location>
        <begin position="237"/>
        <end position="358"/>
    </location>
</feature>
<dbReference type="InterPro" id="IPR042239">
    <property type="entry name" value="Nop_C"/>
</dbReference>
<evidence type="ECO:0000259" key="10">
    <source>
        <dbReference type="PROSITE" id="PS51358"/>
    </source>
</evidence>
<dbReference type="GO" id="GO:0005687">
    <property type="term" value="C:U4 snRNP"/>
    <property type="evidence" value="ECO:0007669"/>
    <property type="project" value="TreeGrafter"/>
</dbReference>
<dbReference type="PANTHER" id="PTHR13904">
    <property type="entry name" value="PRE-MRNA SPLICING FACTOR PRP31"/>
    <property type="match status" value="1"/>
</dbReference>
<reference evidence="11 12" key="1">
    <citation type="journal article" date="2023" name="Elife">
        <title>Identification of key yeast species and microbe-microbe interactions impacting larval growth of Drosophila in the wild.</title>
        <authorList>
            <person name="Mure A."/>
            <person name="Sugiura Y."/>
            <person name="Maeda R."/>
            <person name="Honda K."/>
            <person name="Sakurai N."/>
            <person name="Takahashi Y."/>
            <person name="Watada M."/>
            <person name="Katoh T."/>
            <person name="Gotoh A."/>
            <person name="Gotoh Y."/>
            <person name="Taniguchi I."/>
            <person name="Nakamura K."/>
            <person name="Hayashi T."/>
            <person name="Katayama T."/>
            <person name="Uemura T."/>
            <person name="Hattori Y."/>
        </authorList>
    </citation>
    <scope>NUCLEOTIDE SEQUENCE [LARGE SCALE GENOMIC DNA]</scope>
    <source>
        <strain evidence="11 12">KH-74</strain>
    </source>
</reference>
<evidence type="ECO:0000256" key="8">
    <source>
        <dbReference type="ARBA" id="ARBA00023274"/>
    </source>
</evidence>
<keyword evidence="3" id="KW-0507">mRNA processing</keyword>
<protein>
    <submittedName>
        <fullName evidence="11">U4/U6-U5 snRNP complex subunit</fullName>
    </submittedName>
</protein>
<dbReference type="PANTHER" id="PTHR13904:SF0">
    <property type="entry name" value="U4_U6 SMALL NUCLEAR RIBONUCLEOPROTEIN PRP31"/>
    <property type="match status" value="1"/>
</dbReference>
<dbReference type="GO" id="GO:0000244">
    <property type="term" value="P:spliceosomal tri-snRNP complex assembly"/>
    <property type="evidence" value="ECO:0007669"/>
    <property type="project" value="InterPro"/>
</dbReference>
<dbReference type="Gene3D" id="1.10.287.4070">
    <property type="match status" value="1"/>
</dbReference>
<evidence type="ECO:0000256" key="5">
    <source>
        <dbReference type="ARBA" id="ARBA00022884"/>
    </source>
</evidence>
<organism evidence="11 12">
    <name type="scientific">Maudiozyma humilis</name>
    <name type="common">Sour dough yeast</name>
    <name type="synonym">Kazachstania humilis</name>
    <dbReference type="NCBI Taxonomy" id="51915"/>
    <lineage>
        <taxon>Eukaryota</taxon>
        <taxon>Fungi</taxon>
        <taxon>Dikarya</taxon>
        <taxon>Ascomycota</taxon>
        <taxon>Saccharomycotina</taxon>
        <taxon>Saccharomycetes</taxon>
        <taxon>Saccharomycetales</taxon>
        <taxon>Saccharomycetaceae</taxon>
        <taxon>Maudiozyma</taxon>
    </lineage>
</organism>
<keyword evidence="4" id="KW-0747">Spliceosome</keyword>
<gene>
    <name evidence="11" type="ORF">DAKH74_009210</name>
</gene>
<dbReference type="Pfam" id="PF09785">
    <property type="entry name" value="Prp31_C"/>
    <property type="match status" value="1"/>
</dbReference>
<keyword evidence="8" id="KW-0687">Ribonucleoprotein</keyword>
<evidence type="ECO:0000256" key="1">
    <source>
        <dbReference type="ARBA" id="ARBA00004123"/>
    </source>
</evidence>
<dbReference type="GO" id="GO:0003723">
    <property type="term" value="F:RNA binding"/>
    <property type="evidence" value="ECO:0007669"/>
    <property type="project" value="UniProtKB-KW"/>
</dbReference>
<evidence type="ECO:0000256" key="6">
    <source>
        <dbReference type="ARBA" id="ARBA00023187"/>
    </source>
</evidence>
<proteinExistence type="inferred from homology"/>
<feature type="region of interest" description="Disordered" evidence="9">
    <location>
        <begin position="1"/>
        <end position="35"/>
    </location>
</feature>
<evidence type="ECO:0000256" key="7">
    <source>
        <dbReference type="ARBA" id="ARBA00023242"/>
    </source>
</evidence>
<keyword evidence="5" id="KW-0694">RNA-binding</keyword>
<comment type="similarity">
    <text evidence="2">Belongs to the PRP31 family.</text>
</comment>
<dbReference type="GO" id="GO:0046540">
    <property type="term" value="C:U4/U6 x U5 tri-snRNP complex"/>
    <property type="evidence" value="ECO:0007669"/>
    <property type="project" value="InterPro"/>
</dbReference>
<evidence type="ECO:0000256" key="3">
    <source>
        <dbReference type="ARBA" id="ARBA00022664"/>
    </source>
</evidence>
<evidence type="ECO:0000256" key="4">
    <source>
        <dbReference type="ARBA" id="ARBA00022728"/>
    </source>
</evidence>
<dbReference type="InterPro" id="IPR027105">
    <property type="entry name" value="Prp31"/>
</dbReference>
<dbReference type="Pfam" id="PF01798">
    <property type="entry name" value="Nop"/>
    <property type="match status" value="1"/>
</dbReference>
<dbReference type="InterPro" id="IPR012976">
    <property type="entry name" value="NOSIC"/>
</dbReference>
<keyword evidence="12" id="KW-1185">Reference proteome</keyword>
<evidence type="ECO:0000256" key="9">
    <source>
        <dbReference type="SAM" id="MobiDB-lite"/>
    </source>
</evidence>
<feature type="region of interest" description="Disordered" evidence="9">
    <location>
        <begin position="426"/>
        <end position="469"/>
    </location>
</feature>
<evidence type="ECO:0000313" key="11">
    <source>
        <dbReference type="EMBL" id="GMM54305.1"/>
    </source>
</evidence>
<dbReference type="InterPro" id="IPR036070">
    <property type="entry name" value="Nop_dom_sf"/>
</dbReference>
<dbReference type="EMBL" id="BTGD01000001">
    <property type="protein sequence ID" value="GMM54305.1"/>
    <property type="molecule type" value="Genomic_DNA"/>
</dbReference>
<dbReference type="InterPro" id="IPR002687">
    <property type="entry name" value="Nop_dom"/>
</dbReference>
<name>A0AAV5RSA6_MAUHU</name>
<accession>A0AAV5RSA6</accession>
<dbReference type="Proteomes" id="UP001377567">
    <property type="component" value="Unassembled WGS sequence"/>
</dbReference>
<comment type="caution">
    <text evidence="11">The sequence shown here is derived from an EMBL/GenBank/DDBJ whole genome shotgun (WGS) entry which is preliminary data.</text>
</comment>
<dbReference type="SMART" id="SM00931">
    <property type="entry name" value="NOSIC"/>
    <property type="match status" value="1"/>
</dbReference>
<evidence type="ECO:0000313" key="12">
    <source>
        <dbReference type="Proteomes" id="UP001377567"/>
    </source>
</evidence>
<keyword evidence="7" id="KW-0539">Nucleus</keyword>
<dbReference type="PROSITE" id="PS51358">
    <property type="entry name" value="NOP"/>
    <property type="match status" value="1"/>
</dbReference>
<dbReference type="InterPro" id="IPR019175">
    <property type="entry name" value="Prp31_C"/>
</dbReference>
<dbReference type="Gene3D" id="1.10.246.90">
    <property type="entry name" value="Nop domain"/>
    <property type="match status" value="1"/>
</dbReference>
<comment type="subcellular location">
    <subcellularLocation>
        <location evidence="1">Nucleus</location>
    </subcellularLocation>
</comment>
<dbReference type="GO" id="GO:0071011">
    <property type="term" value="C:precatalytic spliceosome"/>
    <property type="evidence" value="ECO:0007669"/>
    <property type="project" value="TreeGrafter"/>
</dbReference>
<evidence type="ECO:0000256" key="2">
    <source>
        <dbReference type="ARBA" id="ARBA00005572"/>
    </source>
</evidence>
<feature type="compositionally biased region" description="Acidic residues" evidence="9">
    <location>
        <begin position="1"/>
        <end position="24"/>
    </location>
</feature>